<sequence length="208" mass="23069">MKKFRLLIVFATFIITCFPLSAMAVSNTNSREIKEIDLSTTPQGILFNLDHLKPGDWTTRTLLISNDGKQDFKYSFSNQFLKGSEKLYNELLLKVSGGEGVLYEGKLKDFHKLDSRFIKSKGSEELDFHVEMPFELGNEFQGLVVEVKFPLSAEGAGQEAILPSNGGIKLPNTATGIFNLLVAGAVMIAAGTVLMLIHNRKKDHMNVN</sequence>
<evidence type="ECO:0000313" key="10">
    <source>
        <dbReference type="Proteomes" id="UP000761411"/>
    </source>
</evidence>
<feature type="signal peptide" evidence="7">
    <location>
        <begin position="1"/>
        <end position="24"/>
    </location>
</feature>
<keyword evidence="2" id="KW-0134">Cell wall</keyword>
<keyword evidence="5" id="KW-0572">Peptidoglycan-anchor</keyword>
<evidence type="ECO:0000256" key="4">
    <source>
        <dbReference type="ARBA" id="ARBA00022729"/>
    </source>
</evidence>
<organism evidence="9 10">
    <name type="scientific">Mesobacillus boroniphilus</name>
    <dbReference type="NCBI Taxonomy" id="308892"/>
    <lineage>
        <taxon>Bacteria</taxon>
        <taxon>Bacillati</taxon>
        <taxon>Bacillota</taxon>
        <taxon>Bacilli</taxon>
        <taxon>Bacillales</taxon>
        <taxon>Bacillaceae</taxon>
        <taxon>Mesobacillus</taxon>
    </lineage>
</organism>
<reference evidence="9 10" key="1">
    <citation type="journal article" date="2021" name="Microorganisms">
        <title>Bacterial Dimethylsulfoniopropionate Biosynthesis in the East China Sea.</title>
        <authorList>
            <person name="Liu J."/>
            <person name="Zhang Y."/>
            <person name="Liu J."/>
            <person name="Zhong H."/>
            <person name="Williams B.T."/>
            <person name="Zheng Y."/>
            <person name="Curson A.R.J."/>
            <person name="Sun C."/>
            <person name="Sun H."/>
            <person name="Song D."/>
            <person name="Wagner Mackenzie B."/>
            <person name="Bermejo Martinez A."/>
            <person name="Todd J.D."/>
            <person name="Zhang X.H."/>
        </authorList>
    </citation>
    <scope>NUCLEOTIDE SEQUENCE [LARGE SCALE GENOMIC DNA]</scope>
    <source>
        <strain evidence="9 10">ESS08</strain>
    </source>
</reference>
<keyword evidence="6" id="KW-1133">Transmembrane helix</keyword>
<protein>
    <submittedName>
        <fullName evidence="9">LPXTG cell wall anchor domain-containing protein</fullName>
    </submittedName>
</protein>
<feature type="domain" description="Gram-positive cocci surface proteins LPxTG" evidence="8">
    <location>
        <begin position="164"/>
        <end position="203"/>
    </location>
</feature>
<evidence type="ECO:0000256" key="3">
    <source>
        <dbReference type="ARBA" id="ARBA00022525"/>
    </source>
</evidence>
<dbReference type="RefSeq" id="WP_213372032.1">
    <property type="nucleotide sequence ID" value="NZ_QTKX01000003.1"/>
</dbReference>
<evidence type="ECO:0000256" key="7">
    <source>
        <dbReference type="SAM" id="SignalP"/>
    </source>
</evidence>
<gene>
    <name evidence="9" type="ORF">DYI25_19450</name>
</gene>
<evidence type="ECO:0000256" key="2">
    <source>
        <dbReference type="ARBA" id="ARBA00022512"/>
    </source>
</evidence>
<evidence type="ECO:0000256" key="1">
    <source>
        <dbReference type="ARBA" id="ARBA00004168"/>
    </source>
</evidence>
<feature type="transmembrane region" description="Helical" evidence="6">
    <location>
        <begin position="177"/>
        <end position="197"/>
    </location>
</feature>
<feature type="chain" id="PRO_5037521010" evidence="7">
    <location>
        <begin position="25"/>
        <end position="208"/>
    </location>
</feature>
<dbReference type="InterPro" id="IPR019931">
    <property type="entry name" value="LPXTG_anchor"/>
</dbReference>
<dbReference type="Proteomes" id="UP000761411">
    <property type="component" value="Unassembled WGS sequence"/>
</dbReference>
<keyword evidence="3" id="KW-0964">Secreted</keyword>
<accession>A0A944GY62</accession>
<comment type="caution">
    <text evidence="9">The sequence shown here is derived from an EMBL/GenBank/DDBJ whole genome shotgun (WGS) entry which is preliminary data.</text>
</comment>
<dbReference type="EMBL" id="QTKX01000003">
    <property type="protein sequence ID" value="MBS8266603.1"/>
    <property type="molecule type" value="Genomic_DNA"/>
</dbReference>
<comment type="subcellular location">
    <subcellularLocation>
        <location evidence="1">Secreted</location>
        <location evidence="1">Cell wall</location>
        <topology evidence="1">Peptidoglycan-anchor</topology>
    </subcellularLocation>
</comment>
<evidence type="ECO:0000256" key="5">
    <source>
        <dbReference type="ARBA" id="ARBA00023088"/>
    </source>
</evidence>
<evidence type="ECO:0000313" key="9">
    <source>
        <dbReference type="EMBL" id="MBS8266603.1"/>
    </source>
</evidence>
<keyword evidence="6" id="KW-0812">Transmembrane</keyword>
<keyword evidence="4 7" id="KW-0732">Signal</keyword>
<keyword evidence="6" id="KW-0472">Membrane</keyword>
<name>A0A944GY62_9BACI</name>
<evidence type="ECO:0000256" key="6">
    <source>
        <dbReference type="SAM" id="Phobius"/>
    </source>
</evidence>
<dbReference type="AlphaFoldDB" id="A0A944GY62"/>
<proteinExistence type="predicted"/>
<dbReference type="Pfam" id="PF00746">
    <property type="entry name" value="Gram_pos_anchor"/>
    <property type="match status" value="1"/>
</dbReference>
<keyword evidence="10" id="KW-1185">Reference proteome</keyword>
<evidence type="ECO:0000259" key="8">
    <source>
        <dbReference type="Pfam" id="PF00746"/>
    </source>
</evidence>
<dbReference type="NCBIfam" id="TIGR01167">
    <property type="entry name" value="LPXTG_anchor"/>
    <property type="match status" value="1"/>
</dbReference>